<protein>
    <submittedName>
        <fullName evidence="2">Transposase</fullName>
    </submittedName>
</protein>
<sequence length="203" mass="21915">MGVPEDVRFERKWEIALHLVDDALEWGVRPYVALADAGYGDCREFREALTRRGLPYVVGVQGTHKVWPPGVAPGSLLCWRTLPGGPWCLAKLRWRVERDYQEMKQEVGLDAAPGAASITTPPSVLSPTASSHSVGRFSPCVECGGRCLRCVGACSTCCCVASAIAPSACAPSPLALSLSAYPASDRVVLARRQWRPSSHGPHF</sequence>
<dbReference type="EMBL" id="CP043494">
    <property type="protein sequence ID" value="WNG51627.1"/>
    <property type="molecule type" value="Genomic_DNA"/>
</dbReference>
<proteinExistence type="predicted"/>
<feature type="domain" description="Transposase IS701-like DDE" evidence="1">
    <location>
        <begin position="2"/>
        <end position="73"/>
    </location>
</feature>
<dbReference type="InterPro" id="IPR038721">
    <property type="entry name" value="IS701-like_DDE_dom"/>
</dbReference>
<name>A0ABY9X8C5_9BACT</name>
<accession>A0ABY9X8C5</accession>
<dbReference type="Pfam" id="PF13546">
    <property type="entry name" value="DDE_5"/>
    <property type="match status" value="1"/>
</dbReference>
<dbReference type="Proteomes" id="UP001611383">
    <property type="component" value="Chromosome"/>
</dbReference>
<dbReference type="InterPro" id="IPR012337">
    <property type="entry name" value="RNaseH-like_sf"/>
</dbReference>
<organism evidence="2 3">
    <name type="scientific">Archangium minus</name>
    <dbReference type="NCBI Taxonomy" id="83450"/>
    <lineage>
        <taxon>Bacteria</taxon>
        <taxon>Pseudomonadati</taxon>
        <taxon>Myxococcota</taxon>
        <taxon>Myxococcia</taxon>
        <taxon>Myxococcales</taxon>
        <taxon>Cystobacterineae</taxon>
        <taxon>Archangiaceae</taxon>
        <taxon>Archangium</taxon>
    </lineage>
</organism>
<evidence type="ECO:0000313" key="2">
    <source>
        <dbReference type="EMBL" id="WNG51627.1"/>
    </source>
</evidence>
<gene>
    <name evidence="2" type="ORF">F0U60_51550</name>
</gene>
<dbReference type="PANTHER" id="PTHR33627">
    <property type="entry name" value="TRANSPOSASE"/>
    <property type="match status" value="1"/>
</dbReference>
<dbReference type="RefSeq" id="WP_395811901.1">
    <property type="nucleotide sequence ID" value="NZ_CP043494.1"/>
</dbReference>
<reference evidence="2 3" key="1">
    <citation type="submission" date="2019-08" db="EMBL/GenBank/DDBJ databases">
        <title>Archangium and Cystobacter genomes.</title>
        <authorList>
            <person name="Chen I.-C.K."/>
            <person name="Wielgoss S."/>
        </authorList>
    </citation>
    <scope>NUCLEOTIDE SEQUENCE [LARGE SCALE GENOMIC DNA]</scope>
    <source>
        <strain evidence="2 3">Cbm 6</strain>
    </source>
</reference>
<evidence type="ECO:0000259" key="1">
    <source>
        <dbReference type="Pfam" id="PF13546"/>
    </source>
</evidence>
<keyword evidence="3" id="KW-1185">Reference proteome</keyword>
<dbReference type="PANTHER" id="PTHR33627:SF1">
    <property type="entry name" value="TRANSPOSASE"/>
    <property type="match status" value="1"/>
</dbReference>
<dbReference type="SUPFAM" id="SSF53098">
    <property type="entry name" value="Ribonuclease H-like"/>
    <property type="match status" value="1"/>
</dbReference>
<evidence type="ECO:0000313" key="3">
    <source>
        <dbReference type="Proteomes" id="UP001611383"/>
    </source>
</evidence>
<dbReference type="InterPro" id="IPR039365">
    <property type="entry name" value="IS701-like"/>
</dbReference>